<dbReference type="Gene3D" id="3.40.50.300">
    <property type="entry name" value="P-loop containing nucleotide triphosphate hydrolases"/>
    <property type="match status" value="1"/>
</dbReference>
<name>A0A2Z5QW09_9MICC</name>
<dbReference type="KEGG" id="raj:RA11412_0289"/>
<dbReference type="RefSeq" id="WP_128087171.1">
    <property type="nucleotide sequence ID" value="NZ_CAUSHC010000011.1"/>
</dbReference>
<evidence type="ECO:0000313" key="3">
    <source>
        <dbReference type="Proteomes" id="UP000250241"/>
    </source>
</evidence>
<proteinExistence type="predicted"/>
<keyword evidence="3" id="KW-1185">Reference proteome</keyword>
<organism evidence="2 3">
    <name type="scientific">Rothia aeria</name>
    <dbReference type="NCBI Taxonomy" id="172042"/>
    <lineage>
        <taxon>Bacteria</taxon>
        <taxon>Bacillati</taxon>
        <taxon>Actinomycetota</taxon>
        <taxon>Actinomycetes</taxon>
        <taxon>Micrococcales</taxon>
        <taxon>Micrococcaceae</taxon>
        <taxon>Rothia</taxon>
    </lineage>
</organism>
<dbReference type="EMBL" id="AP017895">
    <property type="protein sequence ID" value="BAV86588.1"/>
    <property type="molecule type" value="Genomic_DNA"/>
</dbReference>
<accession>A0A2Z5QW09</accession>
<evidence type="ECO:0000259" key="1">
    <source>
        <dbReference type="Pfam" id="PF13191"/>
    </source>
</evidence>
<evidence type="ECO:0000313" key="2">
    <source>
        <dbReference type="EMBL" id="BAV86588.1"/>
    </source>
</evidence>
<dbReference type="PANTHER" id="PTHR34301:SF8">
    <property type="entry name" value="ATPASE DOMAIN-CONTAINING PROTEIN"/>
    <property type="match status" value="1"/>
</dbReference>
<dbReference type="SUPFAM" id="SSF52540">
    <property type="entry name" value="P-loop containing nucleoside triphosphate hydrolases"/>
    <property type="match status" value="1"/>
</dbReference>
<sequence length="391" mass="43367">MTLNPFRPGAGHTPPEFAGRQEPLNTFTNILRRTEIGAISRGMMLYGLRGMGKTVLLRRLQEDAKRAGWVTISLESGMGKNAYAQVRTRLGKELALAVRGYRQKSRWKKLLSNVASLSATLGFAGASVVLKADTHHSDTTGLLDFDLPETLLSMARELKDQTPSAGVGIFIDEIQDLDHEMLDILLTTQHEAGQKELPFYIFGAGLPSVPTKLGEIKTYVERLFSYHPLERLNDDQTRLAYADPIAKNGGSITQDALAELVDQSHGYPYFIQQFGRDAWDCASAGNITQDDVRVGVTLGWEELNRGFYMTRWNRATESEKHYLVAVADLMSEKEGDSVPVSEVSSRMKSITTSLSARRASLIEKGVLYSPAYGRIAFTVPGMDRFIKRSAQ</sequence>
<dbReference type="InterPro" id="IPR027417">
    <property type="entry name" value="P-loop_NTPase"/>
</dbReference>
<dbReference type="AlphaFoldDB" id="A0A2Z5QW09"/>
<dbReference type="Proteomes" id="UP000250241">
    <property type="component" value="Chromosome"/>
</dbReference>
<dbReference type="InterPro" id="IPR041664">
    <property type="entry name" value="AAA_16"/>
</dbReference>
<gene>
    <name evidence="2" type="ORF">RA11412_0289</name>
</gene>
<dbReference type="PANTHER" id="PTHR34301">
    <property type="entry name" value="DNA-BINDING PROTEIN-RELATED"/>
    <property type="match status" value="1"/>
</dbReference>
<protein>
    <submittedName>
        <fullName evidence="2">RecA-superfamily ATPase</fullName>
    </submittedName>
</protein>
<feature type="domain" description="Orc1-like AAA ATPase" evidence="1">
    <location>
        <begin position="16"/>
        <end position="194"/>
    </location>
</feature>
<dbReference type="GeneID" id="93861996"/>
<reference evidence="2 3" key="1">
    <citation type="submission" date="2016-10" db="EMBL/GenBank/DDBJ databases">
        <title>Genome sequence of Rothia aeria strain JCM11412.</title>
        <authorList>
            <person name="Nambu T."/>
        </authorList>
    </citation>
    <scope>NUCLEOTIDE SEQUENCE [LARGE SCALE GENOMIC DNA]</scope>
    <source>
        <strain evidence="2 3">JCM 11412</strain>
    </source>
</reference>
<dbReference type="Pfam" id="PF13191">
    <property type="entry name" value="AAA_16"/>
    <property type="match status" value="1"/>
</dbReference>